<keyword evidence="16" id="KW-1185">Reference proteome</keyword>
<dbReference type="PRINTS" id="PR00344">
    <property type="entry name" value="BCTRLSENSOR"/>
</dbReference>
<dbReference type="InterPro" id="IPR004358">
    <property type="entry name" value="Sig_transdc_His_kin-like_C"/>
</dbReference>
<dbReference type="Gene3D" id="1.10.287.130">
    <property type="match status" value="1"/>
</dbReference>
<evidence type="ECO:0000256" key="13">
    <source>
        <dbReference type="SAM" id="Phobius"/>
    </source>
</evidence>
<evidence type="ECO:0000256" key="6">
    <source>
        <dbReference type="ARBA" id="ARBA00022692"/>
    </source>
</evidence>
<protein>
    <recommendedName>
        <fullName evidence="3">histidine kinase</fullName>
        <ecNumber evidence="3">2.7.13.3</ecNumber>
    </recommendedName>
</protein>
<dbReference type="InterPro" id="IPR050428">
    <property type="entry name" value="TCS_sensor_his_kinase"/>
</dbReference>
<keyword evidence="4" id="KW-0597">Phosphoprotein</keyword>
<feature type="domain" description="Histidine kinase" evidence="14">
    <location>
        <begin position="231"/>
        <end position="439"/>
    </location>
</feature>
<feature type="transmembrane region" description="Helical" evidence="13">
    <location>
        <begin position="6"/>
        <end position="28"/>
    </location>
</feature>
<keyword evidence="10 13" id="KW-1133">Transmembrane helix</keyword>
<evidence type="ECO:0000256" key="1">
    <source>
        <dbReference type="ARBA" id="ARBA00000085"/>
    </source>
</evidence>
<dbReference type="AlphaFoldDB" id="A0A089WSP1"/>
<dbReference type="SUPFAM" id="SSF47384">
    <property type="entry name" value="Homodimeric domain of signal transducing histidine kinase"/>
    <property type="match status" value="1"/>
</dbReference>
<dbReference type="SUPFAM" id="SSF55874">
    <property type="entry name" value="ATPase domain of HSP90 chaperone/DNA topoisomerase II/histidine kinase"/>
    <property type="match status" value="1"/>
</dbReference>
<dbReference type="InterPro" id="IPR005467">
    <property type="entry name" value="His_kinase_dom"/>
</dbReference>
<dbReference type="InterPro" id="IPR036890">
    <property type="entry name" value="HATPase_C_sf"/>
</dbReference>
<evidence type="ECO:0000313" key="16">
    <source>
        <dbReference type="Proteomes" id="UP000029493"/>
    </source>
</evidence>
<dbReference type="GO" id="GO:0005886">
    <property type="term" value="C:plasma membrane"/>
    <property type="evidence" value="ECO:0007669"/>
    <property type="project" value="TreeGrafter"/>
</dbReference>
<dbReference type="SMART" id="SM00387">
    <property type="entry name" value="HATPase_c"/>
    <property type="match status" value="1"/>
</dbReference>
<dbReference type="Pfam" id="PF00512">
    <property type="entry name" value="HisKA"/>
    <property type="match status" value="1"/>
</dbReference>
<evidence type="ECO:0000313" key="15">
    <source>
        <dbReference type="EMBL" id="AIR90164.1"/>
    </source>
</evidence>
<dbReference type="GO" id="GO:0005524">
    <property type="term" value="F:ATP binding"/>
    <property type="evidence" value="ECO:0007669"/>
    <property type="project" value="UniProtKB-KW"/>
</dbReference>
<dbReference type="InterPro" id="IPR003661">
    <property type="entry name" value="HisK_dim/P_dom"/>
</dbReference>
<feature type="transmembrane region" description="Helical" evidence="13">
    <location>
        <begin position="146"/>
        <end position="170"/>
    </location>
</feature>
<dbReference type="InterPro" id="IPR036097">
    <property type="entry name" value="HisK_dim/P_sf"/>
</dbReference>
<dbReference type="CDD" id="cd00082">
    <property type="entry name" value="HisKA"/>
    <property type="match status" value="1"/>
</dbReference>
<dbReference type="GO" id="GO:0000155">
    <property type="term" value="F:phosphorelay sensor kinase activity"/>
    <property type="evidence" value="ECO:0007669"/>
    <property type="project" value="InterPro"/>
</dbReference>
<evidence type="ECO:0000256" key="5">
    <source>
        <dbReference type="ARBA" id="ARBA00022679"/>
    </source>
</evidence>
<dbReference type="RefSeq" id="WP_038412780.1">
    <property type="nucleotide sequence ID" value="NZ_CP009455.1"/>
</dbReference>
<name>A0A089WSP1_9PSED</name>
<organism evidence="15 16">
    <name type="scientific">Pseudomonas cremoricolorata</name>
    <dbReference type="NCBI Taxonomy" id="157783"/>
    <lineage>
        <taxon>Bacteria</taxon>
        <taxon>Pseudomonadati</taxon>
        <taxon>Pseudomonadota</taxon>
        <taxon>Gammaproteobacteria</taxon>
        <taxon>Pseudomonadales</taxon>
        <taxon>Pseudomonadaceae</taxon>
        <taxon>Pseudomonas</taxon>
    </lineage>
</organism>
<dbReference type="EC" id="2.7.13.3" evidence="3"/>
<reference evidence="15 16" key="1">
    <citation type="submission" date="2014-09" db="EMBL/GenBank/DDBJ databases">
        <authorList>
            <person name="Chan K.-G."/>
        </authorList>
    </citation>
    <scope>NUCLEOTIDE SEQUENCE [LARGE SCALE GENOMIC DNA]</scope>
    <source>
        <strain evidence="15 16">ND07</strain>
    </source>
</reference>
<dbReference type="Proteomes" id="UP000029493">
    <property type="component" value="Chromosome"/>
</dbReference>
<keyword evidence="5" id="KW-0808">Transferase</keyword>
<evidence type="ECO:0000256" key="11">
    <source>
        <dbReference type="ARBA" id="ARBA00023012"/>
    </source>
</evidence>
<evidence type="ECO:0000256" key="3">
    <source>
        <dbReference type="ARBA" id="ARBA00012438"/>
    </source>
</evidence>
<evidence type="ECO:0000259" key="14">
    <source>
        <dbReference type="PROSITE" id="PS50109"/>
    </source>
</evidence>
<dbReference type="PANTHER" id="PTHR45436">
    <property type="entry name" value="SENSOR HISTIDINE KINASE YKOH"/>
    <property type="match status" value="1"/>
</dbReference>
<evidence type="ECO:0000256" key="7">
    <source>
        <dbReference type="ARBA" id="ARBA00022741"/>
    </source>
</evidence>
<dbReference type="Pfam" id="PF02518">
    <property type="entry name" value="HATPase_c"/>
    <property type="match status" value="1"/>
</dbReference>
<dbReference type="OrthoDB" id="9809766at2"/>
<dbReference type="CDD" id="cd00075">
    <property type="entry name" value="HATPase"/>
    <property type="match status" value="1"/>
</dbReference>
<dbReference type="STRING" id="157783.LK03_13040"/>
<dbReference type="EMBL" id="CP009455">
    <property type="protein sequence ID" value="AIR90164.1"/>
    <property type="molecule type" value="Genomic_DNA"/>
</dbReference>
<evidence type="ECO:0000256" key="10">
    <source>
        <dbReference type="ARBA" id="ARBA00022989"/>
    </source>
</evidence>
<dbReference type="KEGG" id="psw:LK03_13040"/>
<keyword evidence="7" id="KW-0547">Nucleotide-binding</keyword>
<dbReference type="InterPro" id="IPR003594">
    <property type="entry name" value="HATPase_dom"/>
</dbReference>
<sequence length="441" mass="48366">MSLRVRLSLILGSAFVFIWALAAAWMLCDLRQQMMFSLDQRLVASARMVAGLIDQLPQPLSAKGQDARISADQLSVPDGMACQVTSLRGEILASNHQHDANLDDQGNGFNDQLIDGASWRTFTFSHGDVRITTADRHQEREALNRSILLVASAPVLMALLGSLGLLWIGLGKGLEPLNRMRDALRRRRADSVEPLQVAGLPSELQPLLDTQNQLFLRIAQTLERERRLTDDAAHELRSPLTVIKTHLQVARMTDGAVREQALEHAEQGADRLHRTLEQLLMLARVEGSLSFDDGVQCSAEQVARQAIHDAGGGDNRRIVLHLPEAATRTYLSMPGPLAVTALRNLLDNALRHGGQQAPVELEVQMSEGEVGFVVRDHGPGIANADLQHLTERFWRHSQSAGCGLGLAIVEAIAQRCAGQLRFDNQADGLRVCLQVPARVEA</sequence>
<evidence type="ECO:0000256" key="4">
    <source>
        <dbReference type="ARBA" id="ARBA00022553"/>
    </source>
</evidence>
<accession>A0A089WSP1</accession>
<comment type="subcellular location">
    <subcellularLocation>
        <location evidence="2">Membrane</location>
        <topology evidence="2">Multi-pass membrane protein</topology>
    </subcellularLocation>
</comment>
<evidence type="ECO:0000256" key="12">
    <source>
        <dbReference type="ARBA" id="ARBA00023136"/>
    </source>
</evidence>
<evidence type="ECO:0000256" key="9">
    <source>
        <dbReference type="ARBA" id="ARBA00022840"/>
    </source>
</evidence>
<dbReference type="SMART" id="SM00388">
    <property type="entry name" value="HisKA"/>
    <property type="match status" value="1"/>
</dbReference>
<comment type="catalytic activity">
    <reaction evidence="1">
        <text>ATP + protein L-histidine = ADP + protein N-phospho-L-histidine.</text>
        <dbReference type="EC" id="2.7.13.3"/>
    </reaction>
</comment>
<dbReference type="eggNOG" id="COG0642">
    <property type="taxonomic scope" value="Bacteria"/>
</dbReference>
<keyword evidence="6 13" id="KW-0812">Transmembrane</keyword>
<keyword evidence="11" id="KW-0902">Two-component regulatory system</keyword>
<evidence type="ECO:0000256" key="8">
    <source>
        <dbReference type="ARBA" id="ARBA00022777"/>
    </source>
</evidence>
<keyword evidence="8 15" id="KW-0418">Kinase</keyword>
<keyword evidence="12 13" id="KW-0472">Membrane</keyword>
<dbReference type="Gene3D" id="3.30.565.10">
    <property type="entry name" value="Histidine kinase-like ATPase, C-terminal domain"/>
    <property type="match status" value="1"/>
</dbReference>
<dbReference type="PANTHER" id="PTHR45436:SF14">
    <property type="entry name" value="SENSOR PROTEIN QSEC"/>
    <property type="match status" value="1"/>
</dbReference>
<dbReference type="PROSITE" id="PS50109">
    <property type="entry name" value="HIS_KIN"/>
    <property type="match status" value="1"/>
</dbReference>
<proteinExistence type="predicted"/>
<gene>
    <name evidence="15" type="ORF">LK03_13040</name>
</gene>
<keyword evidence="9" id="KW-0067">ATP-binding</keyword>
<evidence type="ECO:0000256" key="2">
    <source>
        <dbReference type="ARBA" id="ARBA00004141"/>
    </source>
</evidence>